<protein>
    <recommendedName>
        <fullName evidence="1">Phage head morphogenesis domain-containing protein</fullName>
    </recommendedName>
</protein>
<comment type="caution">
    <text evidence="2">The sequence shown here is derived from an EMBL/GenBank/DDBJ whole genome shotgun (WGS) entry which is preliminary data.</text>
</comment>
<sequence length="380" mass="43913">MSKEDDDLSRLIESYTRQLFDDRNVSEANREKLWQYYYNHLSKGLNIGYNASSKFYDEDLANSLKYNIAQFSAFKETSFRKQLEDALVQDGKVLSWSQFKEVATALNVDYNLRWLRTEYDHTIATANMVEQWKQFEADADLYPNLKYVTVGDARVRDQHKAWDGLVLPINHLFWKTHLTPNDWGCRCNIEQTDEEVSDTIPELKLKSEFENNAALTGKIFNKNAYENDLTDLDIKSANSTANLYNKEARKLKDNEIKEWVQKEIPQGGKTISLSNFKTGAATLYRKNIKSISDHFTNPILKDMAKDIISICESASFKSTANLEESLIAKTSQNLAKKKARGVTDFNYYEFTYNGELYRLNVEVIDGKEYPFSINKITNAE</sequence>
<feature type="domain" description="Phage head morphogenesis" evidence="1">
    <location>
        <begin position="112"/>
        <end position="189"/>
    </location>
</feature>
<dbReference type="Pfam" id="PF04233">
    <property type="entry name" value="Phage_Mu_F"/>
    <property type="match status" value="1"/>
</dbReference>
<evidence type="ECO:0000313" key="2">
    <source>
        <dbReference type="EMBL" id="NHN26773.1"/>
    </source>
</evidence>
<proteinExistence type="predicted"/>
<dbReference type="InterPro" id="IPR006528">
    <property type="entry name" value="Phage_head_morphogenesis_dom"/>
</dbReference>
<accession>A0ABX0IW88</accession>
<evidence type="ECO:0000313" key="3">
    <source>
        <dbReference type="Proteomes" id="UP000817854"/>
    </source>
</evidence>
<name>A0ABX0IW88_9FLAO</name>
<organism evidence="2 3">
    <name type="scientific">Flavobacterium jejuense</name>
    <dbReference type="NCBI Taxonomy" id="1544455"/>
    <lineage>
        <taxon>Bacteria</taxon>
        <taxon>Pseudomonadati</taxon>
        <taxon>Bacteroidota</taxon>
        <taxon>Flavobacteriia</taxon>
        <taxon>Flavobacteriales</taxon>
        <taxon>Flavobacteriaceae</taxon>
        <taxon>Flavobacterium</taxon>
    </lineage>
</organism>
<gene>
    <name evidence="2" type="ORF">FIA58_013895</name>
</gene>
<dbReference type="Proteomes" id="UP000817854">
    <property type="component" value="Unassembled WGS sequence"/>
</dbReference>
<reference evidence="2 3" key="3">
    <citation type="submission" date="2020-02" db="EMBL/GenBank/DDBJ databases">
        <title>Flavobacterium profundi sp. nov., isolated from a deep-sea seamount.</title>
        <authorList>
            <person name="Zhang D.-C."/>
        </authorList>
    </citation>
    <scope>NUCLEOTIDE SEQUENCE [LARGE SCALE GENOMIC DNA]</scope>
    <source>
        <strain evidence="2 3">EC11</strain>
    </source>
</reference>
<evidence type="ECO:0000259" key="1">
    <source>
        <dbReference type="Pfam" id="PF04233"/>
    </source>
</evidence>
<dbReference type="EMBL" id="VEVQ02000009">
    <property type="protein sequence ID" value="NHN26773.1"/>
    <property type="molecule type" value="Genomic_DNA"/>
</dbReference>
<reference evidence="2 3" key="2">
    <citation type="submission" date="2019-05" db="EMBL/GenBank/DDBJ databases">
        <authorList>
            <person name="Lianzixin W."/>
        </authorList>
    </citation>
    <scope>NUCLEOTIDE SEQUENCE [LARGE SCALE GENOMIC DNA]</scope>
    <source>
        <strain evidence="2 3">EC11</strain>
    </source>
</reference>
<dbReference type="RefSeq" id="WP_165928925.1">
    <property type="nucleotide sequence ID" value="NZ_VEVQ02000009.1"/>
</dbReference>
<reference evidence="3" key="1">
    <citation type="submission" date="2019-05" db="EMBL/GenBank/DDBJ databases">
        <title>Flavobacterium profundi sp. nov., isolated from a deep-sea seamount.</title>
        <authorList>
            <person name="Zhang D.-C."/>
        </authorList>
    </citation>
    <scope>NUCLEOTIDE SEQUENCE [LARGE SCALE GENOMIC DNA]</scope>
    <source>
        <strain evidence="3">EC11</strain>
    </source>
</reference>
<keyword evidence="3" id="KW-1185">Reference proteome</keyword>